<keyword evidence="5" id="KW-0732">Signal</keyword>
<dbReference type="InterPro" id="IPR007346">
    <property type="entry name" value="Endonuclease-I"/>
</dbReference>
<dbReference type="Pfam" id="PF00932">
    <property type="entry name" value="LTD"/>
    <property type="match status" value="1"/>
</dbReference>
<dbReference type="PROSITE" id="PS51841">
    <property type="entry name" value="LTD"/>
    <property type="match status" value="1"/>
</dbReference>
<proteinExistence type="inferred from homology"/>
<evidence type="ECO:0000313" key="8">
    <source>
        <dbReference type="Proteomes" id="UP001185092"/>
    </source>
</evidence>
<keyword evidence="3" id="KW-0378">Hydrolase</keyword>
<feature type="region of interest" description="Disordered" evidence="4">
    <location>
        <begin position="88"/>
        <end position="151"/>
    </location>
</feature>
<evidence type="ECO:0000313" key="7">
    <source>
        <dbReference type="EMBL" id="MDR6239883.1"/>
    </source>
</evidence>
<evidence type="ECO:0000256" key="4">
    <source>
        <dbReference type="SAM" id="MobiDB-lite"/>
    </source>
</evidence>
<dbReference type="Pfam" id="PF04231">
    <property type="entry name" value="Endonuclease_1"/>
    <property type="match status" value="1"/>
</dbReference>
<keyword evidence="2" id="KW-0540">Nuclease</keyword>
<evidence type="ECO:0000256" key="2">
    <source>
        <dbReference type="ARBA" id="ARBA00022722"/>
    </source>
</evidence>
<name>A0AAE3XNL6_9BACT</name>
<dbReference type="InterPro" id="IPR044925">
    <property type="entry name" value="His-Me_finger_sf"/>
</dbReference>
<dbReference type="NCBIfam" id="TIGR04183">
    <property type="entry name" value="Por_Secre_tail"/>
    <property type="match status" value="1"/>
</dbReference>
<feature type="compositionally biased region" description="Basic and acidic residues" evidence="4">
    <location>
        <begin position="88"/>
        <end position="97"/>
    </location>
</feature>
<dbReference type="PANTHER" id="PTHR33607">
    <property type="entry name" value="ENDONUCLEASE-1"/>
    <property type="match status" value="1"/>
</dbReference>
<evidence type="ECO:0000256" key="5">
    <source>
        <dbReference type="SAM" id="SignalP"/>
    </source>
</evidence>
<keyword evidence="7" id="KW-0255">Endonuclease</keyword>
<sequence>MKQFLFILFLAINFGALAQVPSYYDDVNINATGLSLKYELANKISSTHTTNLSYTPGVWNALKSTDLTSSTSSKVFLIYGYNDYDSDTKNDRTRSKNDNGGGSTDWNREHVYPKSLANPNLGTSGAGADAHNLRASDTRMNSTRGSRKFADGSGNSGVVNTYWYPGDEWKGDVARMIMYMYLRYGNRCLPSNVGIGQTVSNDNKMIALFLEWNAEDPVSEYELQRNPILENLQGNRNPFIDNPAFATAIWGGPQAENRFGNNSGGSNSGTSNQLFISEYIEGSSYNKAIEIVNLTGDNVDLSDYSLKKQINGSGSWSGTYSLSGTLAHDKTFVISHSSATSTIRNKADETSTGAMISFNGNDPIGLFYNNQLIDIVGNFNGGSSYFGKDVTLIRNSDITDGNTSFNKSSEWTAKSSNYSSNLGLHNYSNGNASRKKNNAQNSAITEIQKKTIFYPNPANDIIFINIDIPLEYSIFNNAGQLLIKNELKNKRININNFNEGIYFLKLEGDNFLITEELIIKRD</sequence>
<dbReference type="SUPFAM" id="SSF54060">
    <property type="entry name" value="His-Me finger endonucleases"/>
    <property type="match status" value="1"/>
</dbReference>
<evidence type="ECO:0000259" key="6">
    <source>
        <dbReference type="PROSITE" id="PS51841"/>
    </source>
</evidence>
<dbReference type="Pfam" id="PF18962">
    <property type="entry name" value="Por_Secre_tail"/>
    <property type="match status" value="1"/>
</dbReference>
<dbReference type="RefSeq" id="WP_309939692.1">
    <property type="nucleotide sequence ID" value="NZ_AP025305.1"/>
</dbReference>
<dbReference type="GO" id="GO:0016787">
    <property type="term" value="F:hydrolase activity"/>
    <property type="evidence" value="ECO:0007669"/>
    <property type="project" value="UniProtKB-KW"/>
</dbReference>
<comment type="similarity">
    <text evidence="1">Belongs to the EndA/NucM nuclease family.</text>
</comment>
<feature type="chain" id="PRO_5042262142" evidence="5">
    <location>
        <begin position="19"/>
        <end position="522"/>
    </location>
</feature>
<dbReference type="EMBL" id="JAVDQD010000003">
    <property type="protein sequence ID" value="MDR6239883.1"/>
    <property type="molecule type" value="Genomic_DNA"/>
</dbReference>
<dbReference type="InterPro" id="IPR026444">
    <property type="entry name" value="Secre_tail"/>
</dbReference>
<dbReference type="InterPro" id="IPR001322">
    <property type="entry name" value="Lamin_tail_dom"/>
</dbReference>
<feature type="signal peptide" evidence="5">
    <location>
        <begin position="1"/>
        <end position="18"/>
    </location>
</feature>
<gene>
    <name evidence="7" type="ORF">HNQ88_002931</name>
</gene>
<dbReference type="Proteomes" id="UP001185092">
    <property type="component" value="Unassembled WGS sequence"/>
</dbReference>
<evidence type="ECO:0000256" key="3">
    <source>
        <dbReference type="ARBA" id="ARBA00022801"/>
    </source>
</evidence>
<evidence type="ECO:0000256" key="1">
    <source>
        <dbReference type="ARBA" id="ARBA00006429"/>
    </source>
</evidence>
<keyword evidence="8" id="KW-1185">Reference proteome</keyword>
<dbReference type="GO" id="GO:0004519">
    <property type="term" value="F:endonuclease activity"/>
    <property type="evidence" value="ECO:0007669"/>
    <property type="project" value="UniProtKB-KW"/>
</dbReference>
<comment type="caution">
    <text evidence="7">The sequence shown here is derived from an EMBL/GenBank/DDBJ whole genome shotgun (WGS) entry which is preliminary data.</text>
</comment>
<organism evidence="7 8">
    <name type="scientific">Aureibacter tunicatorum</name>
    <dbReference type="NCBI Taxonomy" id="866807"/>
    <lineage>
        <taxon>Bacteria</taxon>
        <taxon>Pseudomonadati</taxon>
        <taxon>Bacteroidota</taxon>
        <taxon>Cytophagia</taxon>
        <taxon>Cytophagales</taxon>
        <taxon>Persicobacteraceae</taxon>
        <taxon>Aureibacter</taxon>
    </lineage>
</organism>
<dbReference type="AlphaFoldDB" id="A0AAE3XNL6"/>
<accession>A0AAE3XNL6</accession>
<reference evidence="7" key="1">
    <citation type="submission" date="2023-07" db="EMBL/GenBank/DDBJ databases">
        <title>Genomic Encyclopedia of Type Strains, Phase IV (KMG-IV): sequencing the most valuable type-strain genomes for metagenomic binning, comparative biology and taxonomic classification.</title>
        <authorList>
            <person name="Goeker M."/>
        </authorList>
    </citation>
    <scope>NUCLEOTIDE SEQUENCE</scope>
    <source>
        <strain evidence="7">DSM 26174</strain>
    </source>
</reference>
<protein>
    <submittedName>
        <fullName evidence="7">Endonuclease I</fullName>
    </submittedName>
</protein>
<feature type="domain" description="LTD" evidence="6">
    <location>
        <begin position="268"/>
        <end position="407"/>
    </location>
</feature>
<dbReference type="PANTHER" id="PTHR33607:SF2">
    <property type="entry name" value="ENDONUCLEASE-1"/>
    <property type="match status" value="1"/>
</dbReference>